<dbReference type="Gene3D" id="1.10.10.10">
    <property type="entry name" value="Winged helix-like DNA-binding domain superfamily/Winged helix DNA-binding domain"/>
    <property type="match status" value="1"/>
</dbReference>
<gene>
    <name evidence="5" type="ORF">FD22_GL002074</name>
</gene>
<keyword evidence="1" id="KW-0805">Transcription regulation</keyword>
<evidence type="ECO:0000259" key="4">
    <source>
        <dbReference type="PROSITE" id="PS50987"/>
    </source>
</evidence>
<dbReference type="InterPro" id="IPR051011">
    <property type="entry name" value="Metal_resp_trans_reg"/>
</dbReference>
<dbReference type="GeneID" id="65917497"/>
<dbReference type="PATRIC" id="fig|913848.6.peg.2119"/>
<dbReference type="PROSITE" id="PS50987">
    <property type="entry name" value="HTH_ARSR_2"/>
    <property type="match status" value="1"/>
</dbReference>
<keyword evidence="2" id="KW-0238">DNA-binding</keyword>
<dbReference type="InterPro" id="IPR011991">
    <property type="entry name" value="ArsR-like_HTH"/>
</dbReference>
<dbReference type="InterPro" id="IPR036388">
    <property type="entry name" value="WH-like_DNA-bd_sf"/>
</dbReference>
<proteinExistence type="predicted"/>
<protein>
    <submittedName>
        <fullName evidence="5">ArsR family transcriptional regulator</fullName>
    </submittedName>
</protein>
<reference evidence="5 6" key="1">
    <citation type="journal article" date="2015" name="Genome Announc.">
        <title>Expanding the biotechnology potential of lactobacilli through comparative genomics of 213 strains and associated genera.</title>
        <authorList>
            <person name="Sun Z."/>
            <person name="Harris H.M."/>
            <person name="McCann A."/>
            <person name="Guo C."/>
            <person name="Argimon S."/>
            <person name="Zhang W."/>
            <person name="Yang X."/>
            <person name="Jeffery I.B."/>
            <person name="Cooney J.C."/>
            <person name="Kagawa T.F."/>
            <person name="Liu W."/>
            <person name="Song Y."/>
            <person name="Salvetti E."/>
            <person name="Wrobel A."/>
            <person name="Rasinkangas P."/>
            <person name="Parkhill J."/>
            <person name="Rea M.C."/>
            <person name="O'Sullivan O."/>
            <person name="Ritari J."/>
            <person name="Douillard F.P."/>
            <person name="Paul Ross R."/>
            <person name="Yang R."/>
            <person name="Briner A.E."/>
            <person name="Felis G.E."/>
            <person name="de Vos W.M."/>
            <person name="Barrangou R."/>
            <person name="Klaenhammer T.R."/>
            <person name="Caufield P.W."/>
            <person name="Cui Y."/>
            <person name="Zhang H."/>
            <person name="O'Toole P.W."/>
        </authorList>
    </citation>
    <scope>NUCLEOTIDE SEQUENCE [LARGE SCALE GENOMIC DNA]</scope>
    <source>
        <strain evidence="5 6">DSM 20001</strain>
    </source>
</reference>
<dbReference type="GO" id="GO:0003700">
    <property type="term" value="F:DNA-binding transcription factor activity"/>
    <property type="evidence" value="ECO:0007669"/>
    <property type="project" value="InterPro"/>
</dbReference>
<dbReference type="RefSeq" id="WP_010011663.1">
    <property type="nucleotide sequence ID" value="NZ_AZCN01000064.1"/>
</dbReference>
<sequence length="114" mass="12529">MENPVAPTALVTAVQEAIPDDAVLAHITTLFKVLGDKTRARILYALYESELSVSGIVAVLDMSQSSVSHQLQTLKQAGLVKNRRAGKMIYYSLADHHVISIFSQVIQHVNEDQN</sequence>
<name>A0A0R1EYV3_9LACO</name>
<dbReference type="SMART" id="SM00418">
    <property type="entry name" value="HTH_ARSR"/>
    <property type="match status" value="1"/>
</dbReference>
<dbReference type="AlphaFoldDB" id="A0A0R1EYV3"/>
<evidence type="ECO:0000256" key="2">
    <source>
        <dbReference type="ARBA" id="ARBA00023125"/>
    </source>
</evidence>
<dbReference type="PANTHER" id="PTHR43132:SF6">
    <property type="entry name" value="HTH-TYPE TRANSCRIPTIONAL REPRESSOR CZRA"/>
    <property type="match status" value="1"/>
</dbReference>
<evidence type="ECO:0000313" key="6">
    <source>
        <dbReference type="Proteomes" id="UP000051181"/>
    </source>
</evidence>
<dbReference type="GO" id="GO:0003677">
    <property type="term" value="F:DNA binding"/>
    <property type="evidence" value="ECO:0007669"/>
    <property type="project" value="UniProtKB-KW"/>
</dbReference>
<dbReference type="eggNOG" id="COG0640">
    <property type="taxonomic scope" value="Bacteria"/>
</dbReference>
<dbReference type="PANTHER" id="PTHR43132">
    <property type="entry name" value="ARSENICAL RESISTANCE OPERON REPRESSOR ARSR-RELATED"/>
    <property type="match status" value="1"/>
</dbReference>
<dbReference type="EMBL" id="AZCN01000064">
    <property type="protein sequence ID" value="KRK14857.1"/>
    <property type="molecule type" value="Genomic_DNA"/>
</dbReference>
<accession>A0A0R1EYV3</accession>
<evidence type="ECO:0000313" key="5">
    <source>
        <dbReference type="EMBL" id="KRK14857.1"/>
    </source>
</evidence>
<evidence type="ECO:0000256" key="1">
    <source>
        <dbReference type="ARBA" id="ARBA00023015"/>
    </source>
</evidence>
<dbReference type="NCBIfam" id="NF033788">
    <property type="entry name" value="HTH_metalloreg"/>
    <property type="match status" value="1"/>
</dbReference>
<dbReference type="InterPro" id="IPR001845">
    <property type="entry name" value="HTH_ArsR_DNA-bd_dom"/>
</dbReference>
<comment type="caution">
    <text evidence="5">The sequence shown here is derived from an EMBL/GenBank/DDBJ whole genome shotgun (WGS) entry which is preliminary data.</text>
</comment>
<dbReference type="InterPro" id="IPR036390">
    <property type="entry name" value="WH_DNA-bd_sf"/>
</dbReference>
<organism evidence="5 6">
    <name type="scientific">Loigolactobacillus coryniformis subsp. coryniformis KCTC 3167 = DSM 20001</name>
    <dbReference type="NCBI Taxonomy" id="913848"/>
    <lineage>
        <taxon>Bacteria</taxon>
        <taxon>Bacillati</taxon>
        <taxon>Bacillota</taxon>
        <taxon>Bacilli</taxon>
        <taxon>Lactobacillales</taxon>
        <taxon>Lactobacillaceae</taxon>
        <taxon>Loigolactobacillus</taxon>
    </lineage>
</organism>
<feature type="domain" description="HTH arsR-type" evidence="4">
    <location>
        <begin position="19"/>
        <end position="113"/>
    </location>
</feature>
<keyword evidence="3" id="KW-0804">Transcription</keyword>
<dbReference type="CDD" id="cd00090">
    <property type="entry name" value="HTH_ARSR"/>
    <property type="match status" value="1"/>
</dbReference>
<evidence type="ECO:0000256" key="3">
    <source>
        <dbReference type="ARBA" id="ARBA00023163"/>
    </source>
</evidence>
<dbReference type="Proteomes" id="UP000051181">
    <property type="component" value="Unassembled WGS sequence"/>
</dbReference>
<dbReference type="Pfam" id="PF01022">
    <property type="entry name" value="HTH_5"/>
    <property type="match status" value="1"/>
</dbReference>
<dbReference type="PRINTS" id="PR00778">
    <property type="entry name" value="HTHARSR"/>
</dbReference>
<dbReference type="SUPFAM" id="SSF46785">
    <property type="entry name" value="Winged helix' DNA-binding domain"/>
    <property type="match status" value="1"/>
</dbReference>